<organism evidence="9 10">
    <name type="scientific">Erythroxylum novogranatense</name>
    <dbReference type="NCBI Taxonomy" id="1862640"/>
    <lineage>
        <taxon>Eukaryota</taxon>
        <taxon>Viridiplantae</taxon>
        <taxon>Streptophyta</taxon>
        <taxon>Embryophyta</taxon>
        <taxon>Tracheophyta</taxon>
        <taxon>Spermatophyta</taxon>
        <taxon>Magnoliopsida</taxon>
        <taxon>eudicotyledons</taxon>
        <taxon>Gunneridae</taxon>
        <taxon>Pentapetalae</taxon>
        <taxon>rosids</taxon>
        <taxon>fabids</taxon>
        <taxon>Malpighiales</taxon>
        <taxon>Erythroxylaceae</taxon>
        <taxon>Erythroxylum</taxon>
    </lineage>
</organism>
<name>A0AAV8U2K7_9ROSI</name>
<evidence type="ECO:0000256" key="6">
    <source>
        <dbReference type="SAM" id="MobiDB-lite"/>
    </source>
</evidence>
<comment type="subcellular location">
    <subcellularLocation>
        <location evidence="1">Nucleus</location>
    </subcellularLocation>
</comment>
<feature type="compositionally biased region" description="Acidic residues" evidence="6">
    <location>
        <begin position="1"/>
        <end position="25"/>
    </location>
</feature>
<feature type="domain" description="HTH myb-type" evidence="8">
    <location>
        <begin position="496"/>
        <end position="546"/>
    </location>
</feature>
<dbReference type="GO" id="GO:0005634">
    <property type="term" value="C:nucleus"/>
    <property type="evidence" value="ECO:0007669"/>
    <property type="project" value="UniProtKB-SubCell"/>
</dbReference>
<feature type="domain" description="HTH myb-type" evidence="8">
    <location>
        <begin position="388"/>
        <end position="442"/>
    </location>
</feature>
<evidence type="ECO:0000256" key="2">
    <source>
        <dbReference type="ARBA" id="ARBA00023015"/>
    </source>
</evidence>
<dbReference type="Proteomes" id="UP001159364">
    <property type="component" value="Linkage Group LG02"/>
</dbReference>
<dbReference type="GO" id="GO:0042795">
    <property type="term" value="P:snRNA transcription by RNA polymerase II"/>
    <property type="evidence" value="ECO:0007669"/>
    <property type="project" value="TreeGrafter"/>
</dbReference>
<dbReference type="GO" id="GO:0019185">
    <property type="term" value="C:snRNA-activating protein complex"/>
    <property type="evidence" value="ECO:0007669"/>
    <property type="project" value="TreeGrafter"/>
</dbReference>
<gene>
    <name evidence="9" type="ORF">K2173_028233</name>
</gene>
<dbReference type="PROSITE" id="PS50090">
    <property type="entry name" value="MYB_LIKE"/>
    <property type="match status" value="4"/>
</dbReference>
<evidence type="ECO:0000259" key="8">
    <source>
        <dbReference type="PROSITE" id="PS51294"/>
    </source>
</evidence>
<dbReference type="AlphaFoldDB" id="A0AAV8U2K7"/>
<accession>A0AAV8U2K7</accession>
<keyword evidence="4" id="KW-0804">Transcription</keyword>
<keyword evidence="5" id="KW-0539">Nucleus</keyword>
<dbReference type="PANTHER" id="PTHR46621">
    <property type="entry name" value="SNRNA-ACTIVATING PROTEIN COMPLEX SUBUNIT 4"/>
    <property type="match status" value="1"/>
</dbReference>
<evidence type="ECO:0000256" key="3">
    <source>
        <dbReference type="ARBA" id="ARBA00023125"/>
    </source>
</evidence>
<dbReference type="PANTHER" id="PTHR46621:SF1">
    <property type="entry name" value="SNRNA-ACTIVATING PROTEIN COMPLEX SUBUNIT 4"/>
    <property type="match status" value="1"/>
</dbReference>
<dbReference type="EMBL" id="JAIWQS010000002">
    <property type="protein sequence ID" value="KAJ8773056.1"/>
    <property type="molecule type" value="Genomic_DNA"/>
</dbReference>
<dbReference type="InterPro" id="IPR051575">
    <property type="entry name" value="Myb-like_DNA-bd"/>
</dbReference>
<feature type="compositionally biased region" description="Polar residues" evidence="6">
    <location>
        <begin position="41"/>
        <end position="50"/>
    </location>
</feature>
<evidence type="ECO:0000256" key="1">
    <source>
        <dbReference type="ARBA" id="ARBA00004123"/>
    </source>
</evidence>
<feature type="region of interest" description="Disordered" evidence="6">
    <location>
        <begin position="1"/>
        <end position="71"/>
    </location>
</feature>
<feature type="domain" description="Myb-like" evidence="7">
    <location>
        <begin position="444"/>
        <end position="491"/>
    </location>
</feature>
<dbReference type="CDD" id="cd00167">
    <property type="entry name" value="SANT"/>
    <property type="match status" value="3"/>
</dbReference>
<dbReference type="FunFam" id="1.10.10.60:FF:000016">
    <property type="entry name" value="Transcriptional activator Myb isoform A"/>
    <property type="match status" value="1"/>
</dbReference>
<feature type="compositionally biased region" description="Basic residues" evidence="6">
    <location>
        <begin position="596"/>
        <end position="609"/>
    </location>
</feature>
<keyword evidence="10" id="KW-1185">Reference proteome</keyword>
<feature type="region of interest" description="Disordered" evidence="6">
    <location>
        <begin position="586"/>
        <end position="613"/>
    </location>
</feature>
<dbReference type="GO" id="GO:0000978">
    <property type="term" value="F:RNA polymerase II cis-regulatory region sequence-specific DNA binding"/>
    <property type="evidence" value="ECO:0007669"/>
    <property type="project" value="TreeGrafter"/>
</dbReference>
<proteinExistence type="predicted"/>
<dbReference type="InterPro" id="IPR017930">
    <property type="entry name" value="Myb_dom"/>
</dbReference>
<feature type="domain" description="HTH myb-type" evidence="8">
    <location>
        <begin position="444"/>
        <end position="495"/>
    </location>
</feature>
<dbReference type="GO" id="GO:0042796">
    <property type="term" value="P:snRNA transcription by RNA polymerase III"/>
    <property type="evidence" value="ECO:0007669"/>
    <property type="project" value="TreeGrafter"/>
</dbReference>
<comment type="caution">
    <text evidence="9">The sequence shown here is derived from an EMBL/GenBank/DDBJ whole genome shotgun (WGS) entry which is preliminary data.</text>
</comment>
<reference evidence="9 10" key="1">
    <citation type="submission" date="2021-09" db="EMBL/GenBank/DDBJ databases">
        <title>Genomic insights and catalytic innovation underlie evolution of tropane alkaloids biosynthesis.</title>
        <authorList>
            <person name="Wang Y.-J."/>
            <person name="Tian T."/>
            <person name="Huang J.-P."/>
            <person name="Huang S.-X."/>
        </authorList>
    </citation>
    <scope>NUCLEOTIDE SEQUENCE [LARGE SCALE GENOMIC DNA]</scope>
    <source>
        <strain evidence="9">KIB-2018</strain>
        <tissue evidence="9">Leaf</tissue>
    </source>
</reference>
<dbReference type="SUPFAM" id="SSF46689">
    <property type="entry name" value="Homeodomain-like"/>
    <property type="match status" value="3"/>
</dbReference>
<feature type="region of interest" description="Disordered" evidence="6">
    <location>
        <begin position="743"/>
        <end position="767"/>
    </location>
</feature>
<evidence type="ECO:0000256" key="5">
    <source>
        <dbReference type="ARBA" id="ARBA00023242"/>
    </source>
</evidence>
<evidence type="ECO:0000313" key="10">
    <source>
        <dbReference type="Proteomes" id="UP001159364"/>
    </source>
</evidence>
<dbReference type="InterPro" id="IPR009057">
    <property type="entry name" value="Homeodomain-like_sf"/>
</dbReference>
<dbReference type="SMART" id="SM00717">
    <property type="entry name" value="SANT"/>
    <property type="match status" value="5"/>
</dbReference>
<evidence type="ECO:0000256" key="4">
    <source>
        <dbReference type="ARBA" id="ARBA00023163"/>
    </source>
</evidence>
<feature type="domain" description="Myb-like" evidence="7">
    <location>
        <begin position="335"/>
        <end position="387"/>
    </location>
</feature>
<feature type="domain" description="Myb-like" evidence="7">
    <location>
        <begin position="492"/>
        <end position="542"/>
    </location>
</feature>
<dbReference type="GO" id="GO:0001006">
    <property type="term" value="F:RNA polymerase III type 3 promoter sequence-specific DNA binding"/>
    <property type="evidence" value="ECO:0007669"/>
    <property type="project" value="TreeGrafter"/>
</dbReference>
<dbReference type="Gene3D" id="1.10.10.60">
    <property type="entry name" value="Homeodomain-like"/>
    <property type="match status" value="4"/>
</dbReference>
<dbReference type="PROSITE" id="PS51294">
    <property type="entry name" value="HTH_MYB"/>
    <property type="match status" value="3"/>
</dbReference>
<dbReference type="Pfam" id="PF00249">
    <property type="entry name" value="Myb_DNA-binding"/>
    <property type="match status" value="3"/>
</dbReference>
<keyword evidence="3" id="KW-0238">DNA-binding</keyword>
<evidence type="ECO:0000313" key="9">
    <source>
        <dbReference type="EMBL" id="KAJ8773056.1"/>
    </source>
</evidence>
<feature type="domain" description="Myb-like" evidence="7">
    <location>
        <begin position="388"/>
        <end position="438"/>
    </location>
</feature>
<sequence length="767" mass="87363">MSFNDPDDGDFSSGEDNDDVLDEDMEALRQACMLTDANPYDLNNSIQRPSPSLPATGEASGESDKEDSEDDLEVLRSIQNRFSISAAFSEPLSLKPLMTLPPDSDNDDDDDFATLAAIRRRFAAYDDTAQLFVATIRKNRSCQKLLRSKLTEIEARMEENKKLRERVQILKNFHVSWKKMTGKALKDPLIQLISARKAPTSEDSEINDKRVSTIRDGPLENSHAANYRKALKNFPLIVHRKKWAKTESKNLGMGIRQQFQEMVLHLSVDQFSGSEGYFGDHSNLDSLLASIRDLEITPELMREFLPKVNWDQLASLYVTGRSGAECAARWLNFEDPLIDSSPWEARDDKNLLLVVQERGISNWFDIAASLEKKRTPFGCLLRFQRSLNARILKKEWTKDEDAQLNAAVKVYGYNWQDVASCLEGRTGAQCSNRWRKSLNPYRQRKGTWTLDEDKCLKVAVKFFGPKNWNKIAQFVPGRTQVQCRERWFNALDPSLNTGEWSEEEDLRLKAIIEECGYGWAEIAKHFPGRTDSCCRRRWRLLAPHEVPKMQEAYRTKKAAFIGNFVDRELERPALSADDFLPLPAIGPASEPENLKPGKHKQKSRNKCRRTNGNFKSLLLQPPERLELDVTNNDGSLSLVRNDTPETVSESPDQCIGRKHKSCQEVHKSCQEVHNNPSGTICDNSELVHDNVDSSLLAITSGDARDILCHPNASSKKKTSKMRIIKEMFLERINAEMIENSPDGIALKRQSKEDKKYSRGERRHIPSE</sequence>
<protein>
    <submittedName>
        <fullName evidence="9">Uncharacterized protein</fullName>
    </submittedName>
</protein>
<dbReference type="InterPro" id="IPR001005">
    <property type="entry name" value="SANT/Myb"/>
</dbReference>
<keyword evidence="2" id="KW-0805">Transcription regulation</keyword>
<feature type="compositionally biased region" description="Basic and acidic residues" evidence="6">
    <location>
        <begin position="749"/>
        <end position="767"/>
    </location>
</feature>
<evidence type="ECO:0000259" key="7">
    <source>
        <dbReference type="PROSITE" id="PS50090"/>
    </source>
</evidence>